<proteinExistence type="predicted"/>
<name>A0A0F9Q3R0_9ZZZZ</name>
<reference evidence="2" key="1">
    <citation type="journal article" date="2015" name="Nature">
        <title>Complex archaea that bridge the gap between prokaryotes and eukaryotes.</title>
        <authorList>
            <person name="Spang A."/>
            <person name="Saw J.H."/>
            <person name="Jorgensen S.L."/>
            <person name="Zaremba-Niedzwiedzka K."/>
            <person name="Martijn J."/>
            <person name="Lind A.E."/>
            <person name="van Eijk R."/>
            <person name="Schleper C."/>
            <person name="Guy L."/>
            <person name="Ettema T.J."/>
        </authorList>
    </citation>
    <scope>NUCLEOTIDE SEQUENCE</scope>
</reference>
<gene>
    <name evidence="2" type="ORF">LCGC14_1142060</name>
</gene>
<protein>
    <submittedName>
        <fullName evidence="2">Uncharacterized protein</fullName>
    </submittedName>
</protein>
<feature type="compositionally biased region" description="Basic and acidic residues" evidence="1">
    <location>
        <begin position="254"/>
        <end position="271"/>
    </location>
</feature>
<dbReference type="EMBL" id="LAZR01005429">
    <property type="protein sequence ID" value="KKN00018.1"/>
    <property type="molecule type" value="Genomic_DNA"/>
</dbReference>
<comment type="caution">
    <text evidence="2">The sequence shown here is derived from an EMBL/GenBank/DDBJ whole genome shotgun (WGS) entry which is preliminary data.</text>
</comment>
<sequence length="271" mass="31423">MANNFQRFNRSFQESFQRARQIELQRQREERFERQLTVNAQFQQSQLNTQREQFAQRERRLTGQAGISADIREREFGLSERRVELAEAQFGRSEQFNLPPKLEFLGRLSKRGVPAKIIGDIDPLIPDDATAEESPVFFEVAQKLPFFQQESFFTFGLGEGFRERIKRPNVSQEEVAPEFRRFLQETNFASRPPGEQATILRSFEESLGINISGDDPKTAVPRDEVEFDLQSPFFQEIIKAERAKATQPAPTSPTERKQEGESIADFIRRTQ</sequence>
<accession>A0A0F9Q3R0</accession>
<feature type="region of interest" description="Disordered" evidence="1">
    <location>
        <begin position="240"/>
        <end position="271"/>
    </location>
</feature>
<organism evidence="2">
    <name type="scientific">marine sediment metagenome</name>
    <dbReference type="NCBI Taxonomy" id="412755"/>
    <lineage>
        <taxon>unclassified sequences</taxon>
        <taxon>metagenomes</taxon>
        <taxon>ecological metagenomes</taxon>
    </lineage>
</organism>
<dbReference type="AlphaFoldDB" id="A0A0F9Q3R0"/>
<evidence type="ECO:0000256" key="1">
    <source>
        <dbReference type="SAM" id="MobiDB-lite"/>
    </source>
</evidence>
<evidence type="ECO:0000313" key="2">
    <source>
        <dbReference type="EMBL" id="KKN00018.1"/>
    </source>
</evidence>